<evidence type="ECO:0000313" key="3">
    <source>
        <dbReference type="Proteomes" id="UP001642520"/>
    </source>
</evidence>
<keyword evidence="3" id="KW-1185">Reference proteome</keyword>
<dbReference type="EMBL" id="CAXAJV020001284">
    <property type="protein sequence ID" value="CAL7935496.1"/>
    <property type="molecule type" value="Genomic_DNA"/>
</dbReference>
<name>A0ABP1N5C4_XYLVO</name>
<accession>A0ABP1N5C4</accession>
<organism evidence="2 3">
    <name type="scientific">Xylocopa violacea</name>
    <name type="common">Violet carpenter bee</name>
    <name type="synonym">Apis violacea</name>
    <dbReference type="NCBI Taxonomy" id="135666"/>
    <lineage>
        <taxon>Eukaryota</taxon>
        <taxon>Metazoa</taxon>
        <taxon>Ecdysozoa</taxon>
        <taxon>Arthropoda</taxon>
        <taxon>Hexapoda</taxon>
        <taxon>Insecta</taxon>
        <taxon>Pterygota</taxon>
        <taxon>Neoptera</taxon>
        <taxon>Endopterygota</taxon>
        <taxon>Hymenoptera</taxon>
        <taxon>Apocrita</taxon>
        <taxon>Aculeata</taxon>
        <taxon>Apoidea</taxon>
        <taxon>Anthophila</taxon>
        <taxon>Apidae</taxon>
        <taxon>Xylocopa</taxon>
        <taxon>Xylocopa</taxon>
    </lineage>
</organism>
<dbReference type="Proteomes" id="UP001642520">
    <property type="component" value="Unassembled WGS sequence"/>
</dbReference>
<evidence type="ECO:0000313" key="2">
    <source>
        <dbReference type="EMBL" id="CAL7935496.1"/>
    </source>
</evidence>
<protein>
    <submittedName>
        <fullName evidence="2">Uncharacterized protein</fullName>
    </submittedName>
</protein>
<feature type="region of interest" description="Disordered" evidence="1">
    <location>
        <begin position="1"/>
        <end position="20"/>
    </location>
</feature>
<reference evidence="2 3" key="1">
    <citation type="submission" date="2024-08" db="EMBL/GenBank/DDBJ databases">
        <authorList>
            <person name="Will J Nash"/>
            <person name="Angela Man"/>
            <person name="Seanna McTaggart"/>
            <person name="Kendall Baker"/>
            <person name="Tom Barker"/>
            <person name="Leah Catchpole"/>
            <person name="Alex Durrant"/>
            <person name="Karim Gharbi"/>
            <person name="Naomi Irish"/>
            <person name="Gemy Kaithakottil"/>
            <person name="Debby Ku"/>
            <person name="Aaliyah Providence"/>
            <person name="Felix Shaw"/>
            <person name="David Swarbreck"/>
            <person name="Chris Watkins"/>
            <person name="Ann M. McCartney"/>
            <person name="Giulio Formenti"/>
            <person name="Alice Mouton"/>
            <person name="Noel Vella"/>
            <person name="Bjorn M von Reumont"/>
            <person name="Adriana Vella"/>
            <person name="Wilfried Haerty"/>
        </authorList>
    </citation>
    <scope>NUCLEOTIDE SEQUENCE [LARGE SCALE GENOMIC DNA]</scope>
</reference>
<comment type="caution">
    <text evidence="2">The sequence shown here is derived from an EMBL/GenBank/DDBJ whole genome shotgun (WGS) entry which is preliminary data.</text>
</comment>
<gene>
    <name evidence="2" type="ORF">XYLVIOL_LOCUS1633</name>
</gene>
<sequence length="247" mass="28182">MVGARLAAARSARSDPTATTLPLSSSLDARVFSNRSHVTPEHRAPDSLSFRRAELTAIHASATKRRDRRCKRPSSTKKFVAFSFKDYEFSAAIHASATKRRDRRCKRRPRRSSFEKVAFFAGQCFATKGYEFSAAIQASATRRRCKRRPRRSSFEEVAFFAGQCFATKDYEFSAAIHESATKRRDRRCCKTKKLRFLLASASRPKTTNSQLPSTRSPRRDAIDAAARRRICVFCWSVLRDQRLRVLS</sequence>
<evidence type="ECO:0000256" key="1">
    <source>
        <dbReference type="SAM" id="MobiDB-lite"/>
    </source>
</evidence>
<feature type="compositionally biased region" description="Low complexity" evidence="1">
    <location>
        <begin position="1"/>
        <end position="11"/>
    </location>
</feature>
<proteinExistence type="predicted"/>